<dbReference type="NCBIfam" id="NF047398">
    <property type="entry name" value="AAA_KGGVGR"/>
    <property type="match status" value="1"/>
</dbReference>
<protein>
    <submittedName>
        <fullName evidence="5">Chromosome partitioning protein ParA</fullName>
    </submittedName>
</protein>
<keyword evidence="2" id="KW-0067">ATP-binding</keyword>
<dbReference type="SUPFAM" id="SSF52540">
    <property type="entry name" value="P-loop containing nucleoside triphosphate hydrolases"/>
    <property type="match status" value="2"/>
</dbReference>
<dbReference type="InterPro" id="IPR050625">
    <property type="entry name" value="ParA/MinD_ATPase"/>
</dbReference>
<gene>
    <name evidence="5" type="ORF">CP500_004190</name>
</gene>
<dbReference type="InterPro" id="IPR025669">
    <property type="entry name" value="AAA_dom"/>
</dbReference>
<sequence>MIPSDIRLYTWVDVEQVLLRMQEQNKWPEWLVWARAYWDELTIGIRPGTQAQASAWLQDVYDPRYRLHSQPEIVQGLIILESLPESERTLPIFFEETEEQPPIPRLTPSLSRPGVLWQLCQDIERPDSLSSDVPPVVAFHSFKGGVGRTTHALALAQALTEDKHKVLLVDGDLEAPGISWVFERRLPNPSVSFADLIALVHGDASPDAVDAVQLVADRIQNALIDGIYVLPSFRSNEKFTALEIRPEHLFQSAKNPFILTNILASLGQALGADFVIVDLRAGLSELSTGLILDPRVYRIFVTTLSAQSISGTVRLLELLGERALSRRDTEPLPALIINQIPDQERSSDIVLEAETKLLEAASPFLGEGGEPVRVLTSFTDGLLVLPPTWEEVVTRLLRSGIVDAVRPLVEWLPVVQRSEPMGNPLSSLNSQREELSKIAKQLIFAENAEVNDFLATTPLRHLASDHRRRLPIAVIVGAKGSGKTYTFIQIVRRKNWQQFAIDAGAIDVQTNAVICPIIESINLQESAQNIVREVRINAAQVLGFEQPTDASSIRDYIREGYLLNLHEGEWRDRWLNVIAWGVGFDHTKTKSQQADTTIENAGRRLTESLALAKKQLVVVIDGLEDLFQNFASDRTQQTAIRSLLQDVPEWLGQQPSLPLGIIIFVRRDMVLAAVHQNPAQMMARYEPYALQWNREEALRLVAWVTNLAKILPGINITKLQDMSEVELTEALIPLWGKRLGSERSKEAGSARFTLAALSDFRGQIQARDLVRLLHLAAQSSVNDTRWEDRILIPTAIKGVLRECSSEKIQEIENENTSLKNVFAKLRNLRAENRKIPFTREMMELSVEEMKILEDNGVVIRENDEYYMPEIFRLGLGFSLTATGRPRIIALARRAGQKS</sequence>
<proteinExistence type="predicted"/>
<dbReference type="GO" id="GO:0051782">
    <property type="term" value="P:negative regulation of cell division"/>
    <property type="evidence" value="ECO:0007669"/>
    <property type="project" value="TreeGrafter"/>
</dbReference>
<evidence type="ECO:0000313" key="5">
    <source>
        <dbReference type="EMBL" id="PHX56697.1"/>
    </source>
</evidence>
<dbReference type="OrthoDB" id="580767at2"/>
<evidence type="ECO:0000259" key="4">
    <source>
        <dbReference type="Pfam" id="PF13614"/>
    </source>
</evidence>
<keyword evidence="3" id="KW-0175">Coiled coil</keyword>
<dbReference type="GO" id="GO:0005829">
    <property type="term" value="C:cytosol"/>
    <property type="evidence" value="ECO:0007669"/>
    <property type="project" value="TreeGrafter"/>
</dbReference>
<keyword evidence="1" id="KW-0547">Nucleotide-binding</keyword>
<dbReference type="GO" id="GO:0016887">
    <property type="term" value="F:ATP hydrolysis activity"/>
    <property type="evidence" value="ECO:0007669"/>
    <property type="project" value="TreeGrafter"/>
</dbReference>
<evidence type="ECO:0000313" key="6">
    <source>
        <dbReference type="Proteomes" id="UP000226442"/>
    </source>
</evidence>
<dbReference type="PANTHER" id="PTHR43384:SF6">
    <property type="entry name" value="SEPTUM SITE-DETERMINING PROTEIN MIND HOMOLOG, CHLOROPLASTIC"/>
    <property type="match status" value="1"/>
</dbReference>
<dbReference type="InterPro" id="IPR027417">
    <property type="entry name" value="P-loop_NTPase"/>
</dbReference>
<evidence type="ECO:0000256" key="1">
    <source>
        <dbReference type="ARBA" id="ARBA00022741"/>
    </source>
</evidence>
<accession>A0A2G4F5E2</accession>
<dbReference type="AlphaFoldDB" id="A0A2G4F5E2"/>
<reference evidence="5" key="1">
    <citation type="submission" date="2017-10" db="EMBL/GenBank/DDBJ databases">
        <title>Draft genome sequence of the planktic cyanobacteria Tychonema bourrellyi isolated from alpine lentic freshwater.</title>
        <authorList>
            <person name="Tett A."/>
            <person name="Armanini F."/>
            <person name="Asnicar F."/>
            <person name="Boscaini A."/>
            <person name="Pasolli E."/>
            <person name="Zolfo M."/>
            <person name="Donati C."/>
            <person name="Salmaso N."/>
            <person name="Segata N."/>
        </authorList>
    </citation>
    <scope>NUCLEOTIDE SEQUENCE</scope>
    <source>
        <strain evidence="5">FEM_GT703</strain>
    </source>
</reference>
<dbReference type="EMBL" id="NXIB02000014">
    <property type="protein sequence ID" value="PHX56697.1"/>
    <property type="molecule type" value="Genomic_DNA"/>
</dbReference>
<dbReference type="Gene3D" id="3.40.50.300">
    <property type="entry name" value="P-loop containing nucleotide triphosphate hydrolases"/>
    <property type="match status" value="1"/>
</dbReference>
<name>A0A2G4F5E2_9CYAN</name>
<evidence type="ECO:0000256" key="2">
    <source>
        <dbReference type="ARBA" id="ARBA00022840"/>
    </source>
</evidence>
<dbReference type="RefSeq" id="WP_096828574.1">
    <property type="nucleotide sequence ID" value="NZ_NXIB02000014.1"/>
</dbReference>
<organism evidence="5 6">
    <name type="scientific">Tychonema bourrellyi FEM_GT703</name>
    <dbReference type="NCBI Taxonomy" id="2040638"/>
    <lineage>
        <taxon>Bacteria</taxon>
        <taxon>Bacillati</taxon>
        <taxon>Cyanobacteriota</taxon>
        <taxon>Cyanophyceae</taxon>
        <taxon>Oscillatoriophycideae</taxon>
        <taxon>Oscillatoriales</taxon>
        <taxon>Microcoleaceae</taxon>
        <taxon>Tychonema</taxon>
    </lineage>
</organism>
<comment type="caution">
    <text evidence="5">The sequence shown here is derived from an EMBL/GenBank/DDBJ whole genome shotgun (WGS) entry which is preliminary data.</text>
</comment>
<dbReference type="Proteomes" id="UP000226442">
    <property type="component" value="Unassembled WGS sequence"/>
</dbReference>
<dbReference type="PANTHER" id="PTHR43384">
    <property type="entry name" value="SEPTUM SITE-DETERMINING PROTEIN MIND HOMOLOG, CHLOROPLASTIC-RELATED"/>
    <property type="match status" value="1"/>
</dbReference>
<feature type="coiled-coil region" evidence="3">
    <location>
        <begin position="801"/>
        <end position="831"/>
    </location>
</feature>
<dbReference type="GO" id="GO:0009898">
    <property type="term" value="C:cytoplasmic side of plasma membrane"/>
    <property type="evidence" value="ECO:0007669"/>
    <property type="project" value="TreeGrafter"/>
</dbReference>
<keyword evidence="6" id="KW-1185">Reference proteome</keyword>
<feature type="domain" description="AAA" evidence="4">
    <location>
        <begin position="136"/>
        <end position="315"/>
    </location>
</feature>
<dbReference type="GO" id="GO:0005524">
    <property type="term" value="F:ATP binding"/>
    <property type="evidence" value="ECO:0007669"/>
    <property type="project" value="UniProtKB-KW"/>
</dbReference>
<evidence type="ECO:0000256" key="3">
    <source>
        <dbReference type="SAM" id="Coils"/>
    </source>
</evidence>
<dbReference type="Pfam" id="PF13614">
    <property type="entry name" value="AAA_31"/>
    <property type="match status" value="1"/>
</dbReference>